<name>G7NKP1_MACMU</name>
<sequence>KEGKHSVGKKLRISKPKCQDEKPFMVNLLNIKDKSKDEKPG</sequence>
<evidence type="ECO:0000313" key="1">
    <source>
        <dbReference type="EMBL" id="EHH29289.1"/>
    </source>
</evidence>
<proteinExistence type="predicted"/>
<organism evidence="1">
    <name type="scientific">Macaca mulatta</name>
    <name type="common">Rhesus macaque</name>
    <dbReference type="NCBI Taxonomy" id="9544"/>
    <lineage>
        <taxon>Eukaryota</taxon>
        <taxon>Metazoa</taxon>
        <taxon>Chordata</taxon>
        <taxon>Craniata</taxon>
        <taxon>Vertebrata</taxon>
        <taxon>Euteleostomi</taxon>
        <taxon>Mammalia</taxon>
        <taxon>Eutheria</taxon>
        <taxon>Euarchontoglires</taxon>
        <taxon>Primates</taxon>
        <taxon>Haplorrhini</taxon>
        <taxon>Catarrhini</taxon>
        <taxon>Cercopithecidae</taxon>
        <taxon>Cercopithecinae</taxon>
        <taxon>Macaca</taxon>
    </lineage>
</organism>
<protein>
    <submittedName>
        <fullName evidence="1">Uncharacterized protein</fullName>
    </submittedName>
</protein>
<dbReference type="Proteomes" id="UP000013456">
    <property type="component" value="Chromosome 18"/>
</dbReference>
<accession>G7NKP1</accession>
<feature type="non-terminal residue" evidence="1">
    <location>
        <position position="1"/>
    </location>
</feature>
<gene>
    <name evidence="1" type="ORF">EGK_09665</name>
</gene>
<reference evidence="1" key="1">
    <citation type="journal article" date="2011" name="Nat. Biotechnol.">
        <title>Genome sequencing and comparison of two nonhuman primate animal models, the cynomolgus and Chinese rhesus macaques.</title>
        <authorList>
            <person name="Yan G."/>
            <person name="Zhang G."/>
            <person name="Fang X."/>
            <person name="Zhang Y."/>
            <person name="Li C."/>
            <person name="Ling F."/>
            <person name="Cooper D.N."/>
            <person name="Li Q."/>
            <person name="Li Y."/>
            <person name="van Gool A.J."/>
            <person name="Du H."/>
            <person name="Chen J."/>
            <person name="Chen R."/>
            <person name="Zhang P."/>
            <person name="Huang Z."/>
            <person name="Thompson J.R."/>
            <person name="Meng Y."/>
            <person name="Bai Y."/>
            <person name="Wang J."/>
            <person name="Zhuo M."/>
            <person name="Wang T."/>
            <person name="Huang Y."/>
            <person name="Wei L."/>
            <person name="Li J."/>
            <person name="Wang Z."/>
            <person name="Hu H."/>
            <person name="Yang P."/>
            <person name="Le L."/>
            <person name="Stenson P.D."/>
            <person name="Li B."/>
            <person name="Liu X."/>
            <person name="Ball E.V."/>
            <person name="An N."/>
            <person name="Huang Q."/>
            <person name="Zhang Y."/>
            <person name="Fan W."/>
            <person name="Zhang X."/>
            <person name="Li Y."/>
            <person name="Wang W."/>
            <person name="Katze M.G."/>
            <person name="Su B."/>
            <person name="Nielsen R."/>
            <person name="Yang H."/>
            <person name="Wang J."/>
            <person name="Wang X."/>
            <person name="Wang J."/>
        </authorList>
    </citation>
    <scope>NUCLEOTIDE SEQUENCE [LARGE SCALE GENOMIC DNA]</scope>
    <source>
        <strain evidence="1">CR-5</strain>
    </source>
</reference>
<feature type="non-terminal residue" evidence="1">
    <location>
        <position position="41"/>
    </location>
</feature>
<dbReference type="EMBL" id="CM001270">
    <property type="protein sequence ID" value="EHH29289.1"/>
    <property type="molecule type" value="Genomic_DNA"/>
</dbReference>
<dbReference type="AlphaFoldDB" id="G7NKP1"/>